<evidence type="ECO:0000313" key="4">
    <source>
        <dbReference type="EnsemblMetazoa" id="Aqu2.1.30709_001"/>
    </source>
</evidence>
<feature type="domain" description="Death" evidence="3">
    <location>
        <begin position="597"/>
        <end position="677"/>
    </location>
</feature>
<dbReference type="GO" id="GO:0019894">
    <property type="term" value="F:kinesin binding"/>
    <property type="evidence" value="ECO:0007669"/>
    <property type="project" value="TreeGrafter"/>
</dbReference>
<evidence type="ECO:0000256" key="1">
    <source>
        <dbReference type="SAM" id="Coils"/>
    </source>
</evidence>
<dbReference type="InParanoid" id="A0A1X7UT71"/>
<feature type="domain" description="Death" evidence="3">
    <location>
        <begin position="1848"/>
        <end position="1928"/>
    </location>
</feature>
<dbReference type="PANTHER" id="PTHR21524:SF5">
    <property type="entry name" value="SPECTRIN REPEAT CONTAINING NUCLEAR ENVELOPE PROTEIN 2"/>
    <property type="match status" value="1"/>
</dbReference>
<protein>
    <recommendedName>
        <fullName evidence="3">Death domain-containing protein</fullName>
    </recommendedName>
</protein>
<feature type="coiled-coil region" evidence="1">
    <location>
        <begin position="1686"/>
        <end position="1808"/>
    </location>
</feature>
<feature type="compositionally biased region" description="Gly residues" evidence="2">
    <location>
        <begin position="896"/>
        <end position="912"/>
    </location>
</feature>
<dbReference type="GO" id="GO:0007010">
    <property type="term" value="P:cytoskeleton organization"/>
    <property type="evidence" value="ECO:0007669"/>
    <property type="project" value="TreeGrafter"/>
</dbReference>
<dbReference type="OrthoDB" id="5973910at2759"/>
<dbReference type="SUPFAM" id="SSF47986">
    <property type="entry name" value="DEATH domain"/>
    <property type="match status" value="2"/>
</dbReference>
<sequence length="2264" mass="257046">MASKPLSFKFTSSLSSVPVDPPNQLTITDLFEVRQLLRRHGYSGVKSLDLGRYLGLAPTTLDVIRLNYREDTESYLRECLTKWLEKADKCILLVKFLLIIPQNHASSKHSVVSALPLFVMQMYEAKLIKESYPISNVKGETLLDEIQEAVCINYRKLKPFAEILCTCSITIMVGRAIKRDYRKVYGSDDENIEGLKIYLPNSITSKFKSMRLKFGQAFINVRSIMMSNHQSQSIDDIKRVLGLQLQLARCEDIRSILQLIHDESSLDDISLLEHLVNKLNIDDAKIVIEDYKGAIEELKMKLRQFLKGELSKALSLIQYVTIVVDKDTNESVLKDVKKLSSAVLPHYVKLNVIRLWDIWKQKSFTDTYVDPTVQSKDTTVSPKVSAGTTESVSHSYQEEEENTDNEDEVMLLQEKVKRIQKQLEEEKELHEKEKQLHKQAKREYEEEILQQKREVIQNEERIATLTELHEEVIGLLKLKGEQNEELKSDNELTHKQLEKEKEDLQRKIHDLQQELEQVSVHCNYTITQSELQSEIQKIKNENEIFQKQRKALILENERLMSLLKEYNVPVQQKEETEILQETETVHTCTCTYISKDDISQLSVILEPVEDDWYHIGQCLEVKESVLTEIKEMTPVDSRLTRVLETWCHEKDRTITELKESLKRMDRDDILEGLHELPTGQYTMNNEEEYVINVKDSNDEVETQIETENKEIQATKTTLDKEIQFNYLVPSQDNLEGLSESQIAGKKLFLVQGDKPQLMNWEEYGLRISVPEDSLSASETVEVSVLALVGGHFNPLLKSLRIEMQHCIDLSDPSLSKYLKFAVAPVHTASLPYQFSIIEGGEFPAYQRYGWIERSKFCQLAIVGEEEEENGGGRNEERNGEEDGDSGDEGGKDKGQTTGGEGQGAGGQEGGAGREVAGGNEEEKDDENDAIALESCDQPNTLSTLIVSTHSTGIPEATVYAGQVFYERPDKMRFAATKDLNALIEFIKKEYRQPEMGQAFIFQFDPTFGCVELVFGPQDGPITGWTVSPDILPCQIEEGDLDHFGHNSTTIRLVSIYADNSPDTVHVLKYAIPLKGLRKPRTININRSLKDILDPVYISRSPLSPPSLNIINPTISTASTSQTRRGTEEGSTYRSDIADRVMTECTSSIKDCGIDINFLIDKLLEHRIVNSREKRKITARETDDDKMDELLHIILSSIRMNGKVFGDIESCLYECLTKWLQKADSVQYIKGGPTIYSLISALRELGESGVADGIDMEIHPACRILACYTSNQTLLSALPQLAMVLSSEVIGDIAMSEGIALLIETKAAVCHNYRKLEAFADILCKKTDTAEIGVAIKRDYREAYSSDDDKNVEGFVTSDFKFMRLNLENAFLQVKSIMRNRGNPESLSLDIIKRILGGYNSSLKPQLAQHKDISDILQLVRDNSSLDDMSMLEYFIDTFNIEEANPVIEEYKEAVEKFKGINLSLCLNESFSIASPLMCERIIIIIDKDVNECLLNDVKRLLSAVFESSSRHIRLNVVRESSSFTITCSFSLILSEQLIEAALNNIDVLKENKVKRLTIGYCTVYEELNILDTFVPTTTSYEQQLLSTSSGLLKQLKLSFSIQESSIEEANFLKEGLDATNMMLKTSIAENEKLKKILEEQLEEKVTIKKALDTKNKMLKASIMEGDILKIETAHTSSQLEEKVLLLRESKEENKTFKEIKQLLEEQLEEENELTHKQLEELQKQLMEEKQASFSLMKQKEVALREKEELQIKIDDLQQELELQQAKDHKEASVQCEYTITESEVQSEIQNIKNESEIFQKQRKALILENERLRSLIKDHNVPVQNKEETEILQETETVHTCTYISKGDISQLSVMLEPVKDDWYHIGQCLEVKESVLTEIKEMTPVDSRLTHVLETWCHEKDRTITELKESLKRMNRDDILEGLHELPTGQYTMNNDEEYDINVKDSKDEVETQIETKNKEIQTIQTTLDKEIQFNYLVPSQDNLEGLSESQIAGKKLFLVQGDKPQLMNWEEYGLRISVPEDSLSASETVEVSVLALVGGHFKFPDNTRLVSAVYAISTSPLLKSLRIEMQHCIDLSDPSLSKYLKFAFAPVHTASLPYQFSLIEGGEFPAYQRYGWIERSKFCQLAIVGEEEEENGEGRNEERNGEEDEDSGDEGGNGNEQTTGGEGQGTGGQEGGAGGVAGGNEEMRMGDENGSIAFESCDQPNTSSSLIVSTHSTGIPEATVYAGQVFYERPDLMRFTAARDLNALRQFIRKEYHQHKLR</sequence>
<proteinExistence type="predicted"/>
<feature type="region of interest" description="Disordered" evidence="2">
    <location>
        <begin position="375"/>
        <end position="406"/>
    </location>
</feature>
<organism evidence="4">
    <name type="scientific">Amphimedon queenslandica</name>
    <name type="common">Sponge</name>
    <dbReference type="NCBI Taxonomy" id="400682"/>
    <lineage>
        <taxon>Eukaryota</taxon>
        <taxon>Metazoa</taxon>
        <taxon>Porifera</taxon>
        <taxon>Demospongiae</taxon>
        <taxon>Heteroscleromorpha</taxon>
        <taxon>Haplosclerida</taxon>
        <taxon>Niphatidae</taxon>
        <taxon>Amphimedon</taxon>
    </lineage>
</organism>
<feature type="coiled-coil region" evidence="1">
    <location>
        <begin position="1623"/>
        <end position="1650"/>
    </location>
</feature>
<dbReference type="InterPro" id="IPR000488">
    <property type="entry name" value="Death_dom"/>
</dbReference>
<dbReference type="CDD" id="cd01670">
    <property type="entry name" value="Death"/>
    <property type="match status" value="2"/>
</dbReference>
<feature type="compositionally biased region" description="Polar residues" evidence="2">
    <location>
        <begin position="375"/>
        <end position="395"/>
    </location>
</feature>
<dbReference type="GO" id="GO:0006997">
    <property type="term" value="P:nucleus organization"/>
    <property type="evidence" value="ECO:0007669"/>
    <property type="project" value="TreeGrafter"/>
</dbReference>
<dbReference type="PROSITE" id="PS50017">
    <property type="entry name" value="DEATH_DOMAIN"/>
    <property type="match status" value="2"/>
</dbReference>
<dbReference type="PANTHER" id="PTHR21524">
    <property type="entry name" value="SPECTRIN REPEAT CONTAINING NUCLEAR ENVELOPE PROTEIN 2"/>
    <property type="match status" value="1"/>
</dbReference>
<dbReference type="GO" id="GO:0005635">
    <property type="term" value="C:nuclear envelope"/>
    <property type="evidence" value="ECO:0007669"/>
    <property type="project" value="TreeGrafter"/>
</dbReference>
<name>A0A1X7UT71_AMPQE</name>
<feature type="coiled-coil region" evidence="1">
    <location>
        <begin position="690"/>
        <end position="717"/>
    </location>
</feature>
<keyword evidence="1" id="KW-0175">Coiled coil</keyword>
<dbReference type="Gene3D" id="1.10.533.10">
    <property type="entry name" value="Death Domain, Fas"/>
    <property type="match status" value="4"/>
</dbReference>
<evidence type="ECO:0000259" key="3">
    <source>
        <dbReference type="PROSITE" id="PS50017"/>
    </source>
</evidence>
<feature type="compositionally biased region" description="Acidic residues" evidence="2">
    <location>
        <begin position="878"/>
        <end position="887"/>
    </location>
</feature>
<reference evidence="4" key="1">
    <citation type="submission" date="2017-05" db="UniProtKB">
        <authorList>
            <consortium name="EnsemblMetazoa"/>
        </authorList>
    </citation>
    <scope>IDENTIFICATION</scope>
</reference>
<dbReference type="InterPro" id="IPR011029">
    <property type="entry name" value="DEATH-like_dom_sf"/>
</dbReference>
<evidence type="ECO:0000256" key="2">
    <source>
        <dbReference type="SAM" id="MobiDB-lite"/>
    </source>
</evidence>
<dbReference type="GO" id="GO:0007097">
    <property type="term" value="P:nuclear migration"/>
    <property type="evidence" value="ECO:0007669"/>
    <property type="project" value="TreeGrafter"/>
</dbReference>
<dbReference type="GO" id="GO:0048471">
    <property type="term" value="C:perinuclear region of cytoplasm"/>
    <property type="evidence" value="ECO:0007669"/>
    <property type="project" value="TreeGrafter"/>
</dbReference>
<feature type="region of interest" description="Disordered" evidence="2">
    <location>
        <begin position="2131"/>
        <end position="2192"/>
    </location>
</feature>
<feature type="compositionally biased region" description="Gly residues" evidence="2">
    <location>
        <begin position="2156"/>
        <end position="2184"/>
    </location>
</feature>
<dbReference type="EnsemblMetazoa" id="Aqu2.1.30709_001">
    <property type="protein sequence ID" value="Aqu2.1.30709_001"/>
    <property type="gene ID" value="Aqu2.1.30709"/>
</dbReference>
<accession>A0A1X7UT71</accession>
<feature type="compositionally biased region" description="Acidic residues" evidence="2">
    <location>
        <begin position="2146"/>
        <end position="2155"/>
    </location>
</feature>
<dbReference type="GO" id="GO:0007165">
    <property type="term" value="P:signal transduction"/>
    <property type="evidence" value="ECO:0007669"/>
    <property type="project" value="InterPro"/>
</dbReference>
<feature type="region of interest" description="Disordered" evidence="2">
    <location>
        <begin position="863"/>
        <end position="925"/>
    </location>
</feature>